<organism evidence="1">
    <name type="scientific">mine drainage metagenome</name>
    <dbReference type="NCBI Taxonomy" id="410659"/>
    <lineage>
        <taxon>unclassified sequences</taxon>
        <taxon>metagenomes</taxon>
        <taxon>ecological metagenomes</taxon>
    </lineage>
</organism>
<dbReference type="EC" id="5.1.3.3" evidence="1"/>
<dbReference type="Gene3D" id="2.70.98.10">
    <property type="match status" value="1"/>
</dbReference>
<dbReference type="AlphaFoldDB" id="T1C7V2"/>
<dbReference type="GO" id="GO:0004034">
    <property type="term" value="F:aldose 1-epimerase activity"/>
    <property type="evidence" value="ECO:0007669"/>
    <property type="project" value="UniProtKB-EC"/>
</dbReference>
<proteinExistence type="predicted"/>
<name>T1C7V2_9ZZZZ</name>
<dbReference type="GO" id="GO:0005975">
    <property type="term" value="P:carbohydrate metabolic process"/>
    <property type="evidence" value="ECO:0007669"/>
    <property type="project" value="InterPro"/>
</dbReference>
<dbReference type="InterPro" id="IPR011013">
    <property type="entry name" value="Gal_mutarotase_sf_dom"/>
</dbReference>
<protein>
    <submittedName>
        <fullName evidence="1">Aldose 1-epimerase</fullName>
        <ecNumber evidence="1">5.1.3.3</ecNumber>
    </submittedName>
</protein>
<dbReference type="GO" id="GO:0030246">
    <property type="term" value="F:carbohydrate binding"/>
    <property type="evidence" value="ECO:0007669"/>
    <property type="project" value="InterPro"/>
</dbReference>
<dbReference type="SUPFAM" id="SSF74650">
    <property type="entry name" value="Galactose mutarotase-like"/>
    <property type="match status" value="1"/>
</dbReference>
<comment type="caution">
    <text evidence="1">The sequence shown here is derived from an EMBL/GenBank/DDBJ whole genome shotgun (WGS) entry which is preliminary data.</text>
</comment>
<dbReference type="EMBL" id="AUZY01004680">
    <property type="protein sequence ID" value="EQD62250.1"/>
    <property type="molecule type" value="Genomic_DNA"/>
</dbReference>
<reference evidence="1" key="2">
    <citation type="journal article" date="2014" name="ISME J.">
        <title>Microbial stratification in low pH oxic and suboxic macroscopic growths along an acid mine drainage.</title>
        <authorList>
            <person name="Mendez-Garcia C."/>
            <person name="Mesa V."/>
            <person name="Sprenger R.R."/>
            <person name="Richter M."/>
            <person name="Diez M.S."/>
            <person name="Solano J."/>
            <person name="Bargiela R."/>
            <person name="Golyshina O.V."/>
            <person name="Manteca A."/>
            <person name="Ramos J.L."/>
            <person name="Gallego J.R."/>
            <person name="Llorente I."/>
            <person name="Martins Dos Santos V.A."/>
            <person name="Jensen O.N."/>
            <person name="Pelaez A.I."/>
            <person name="Sanchez J."/>
            <person name="Ferrer M."/>
        </authorList>
    </citation>
    <scope>NUCLEOTIDE SEQUENCE</scope>
</reference>
<accession>T1C7V2</accession>
<feature type="non-terminal residue" evidence="1">
    <location>
        <position position="1"/>
    </location>
</feature>
<evidence type="ECO:0000313" key="1">
    <source>
        <dbReference type="EMBL" id="EQD62250.1"/>
    </source>
</evidence>
<dbReference type="InterPro" id="IPR014718">
    <property type="entry name" value="GH-type_carb-bd"/>
</dbReference>
<keyword evidence="1" id="KW-0413">Isomerase</keyword>
<gene>
    <name evidence="1" type="ORF">B1B_07348</name>
</gene>
<reference evidence="1" key="1">
    <citation type="submission" date="2013-08" db="EMBL/GenBank/DDBJ databases">
        <authorList>
            <person name="Mendez C."/>
            <person name="Richter M."/>
            <person name="Ferrer M."/>
            <person name="Sanchez J."/>
        </authorList>
    </citation>
    <scope>NUCLEOTIDE SEQUENCE</scope>
</reference>
<sequence length="123" mass="13522">WTLASNKPDALLNYQHKFFPDGTSKTLDPFQLSSEDSMPLDNAFMSTGDIFFISGKRRLVIDRKGLDYLVLYNGVYSSGVSLAIEPMSAPPDAFNNGIGLITLIPGATTRASFRVTLKDQSEK</sequence>